<keyword evidence="1 3" id="KW-0853">WD repeat</keyword>
<dbReference type="EMBL" id="JARPOI010000009">
    <property type="protein sequence ID" value="KAJ9173761.1"/>
    <property type="molecule type" value="Genomic_DNA"/>
</dbReference>
<feature type="repeat" description="WD" evidence="3">
    <location>
        <begin position="270"/>
        <end position="311"/>
    </location>
</feature>
<dbReference type="InterPro" id="IPR036322">
    <property type="entry name" value="WD40_repeat_dom_sf"/>
</dbReference>
<dbReference type="PROSITE" id="PS50082">
    <property type="entry name" value="WD_REPEATS_2"/>
    <property type="match status" value="4"/>
</dbReference>
<comment type="caution">
    <text evidence="4">The sequence shown here is derived from an EMBL/GenBank/DDBJ whole genome shotgun (WGS) entry which is preliminary data.</text>
</comment>
<organism evidence="4 5">
    <name type="scientific">Hevea brasiliensis</name>
    <name type="common">Para rubber tree</name>
    <name type="synonym">Siphonia brasiliensis</name>
    <dbReference type="NCBI Taxonomy" id="3981"/>
    <lineage>
        <taxon>Eukaryota</taxon>
        <taxon>Viridiplantae</taxon>
        <taxon>Streptophyta</taxon>
        <taxon>Embryophyta</taxon>
        <taxon>Tracheophyta</taxon>
        <taxon>Spermatophyta</taxon>
        <taxon>Magnoliopsida</taxon>
        <taxon>eudicotyledons</taxon>
        <taxon>Gunneridae</taxon>
        <taxon>Pentapetalae</taxon>
        <taxon>rosids</taxon>
        <taxon>fabids</taxon>
        <taxon>Malpighiales</taxon>
        <taxon>Euphorbiaceae</taxon>
        <taxon>Crotonoideae</taxon>
        <taxon>Micrandreae</taxon>
        <taxon>Hevea</taxon>
    </lineage>
</organism>
<dbReference type="PANTHER" id="PTHR14221">
    <property type="entry name" value="WD REPEAT DOMAIN 44"/>
    <property type="match status" value="1"/>
</dbReference>
<dbReference type="PRINTS" id="PR00320">
    <property type="entry name" value="GPROTEINBRPT"/>
</dbReference>
<evidence type="ECO:0000256" key="1">
    <source>
        <dbReference type="ARBA" id="ARBA00022574"/>
    </source>
</evidence>
<dbReference type="Proteomes" id="UP001174677">
    <property type="component" value="Chromosome 9"/>
</dbReference>
<gene>
    <name evidence="4" type="ORF">P3X46_016867</name>
</gene>
<dbReference type="PANTHER" id="PTHR14221:SF5">
    <property type="entry name" value="TRANSDUCIN_WD40 REPEAT-LIKE SUPERFAMILY PROTEIN"/>
    <property type="match status" value="1"/>
</dbReference>
<evidence type="ECO:0000256" key="2">
    <source>
        <dbReference type="ARBA" id="ARBA00022737"/>
    </source>
</evidence>
<name>A0ABQ9M0G3_HEVBR</name>
<evidence type="ECO:0000313" key="5">
    <source>
        <dbReference type="Proteomes" id="UP001174677"/>
    </source>
</evidence>
<dbReference type="PROSITE" id="PS50294">
    <property type="entry name" value="WD_REPEATS_REGION"/>
    <property type="match status" value="3"/>
</dbReference>
<evidence type="ECO:0000256" key="3">
    <source>
        <dbReference type="PROSITE-ProRule" id="PRU00221"/>
    </source>
</evidence>
<accession>A0ABQ9M0G3</accession>
<protein>
    <submittedName>
        <fullName evidence="4">Uncharacterized protein</fullName>
    </submittedName>
</protein>
<dbReference type="InterPro" id="IPR020472">
    <property type="entry name" value="WD40_PAC1"/>
</dbReference>
<feature type="repeat" description="WD" evidence="3">
    <location>
        <begin position="413"/>
        <end position="447"/>
    </location>
</feature>
<keyword evidence="2" id="KW-0677">Repeat</keyword>
<dbReference type="InterPro" id="IPR015943">
    <property type="entry name" value="WD40/YVTN_repeat-like_dom_sf"/>
</dbReference>
<dbReference type="Gene3D" id="2.130.10.10">
    <property type="entry name" value="YVTN repeat-like/Quinoprotein amine dehydrogenase"/>
    <property type="match status" value="2"/>
</dbReference>
<dbReference type="InterPro" id="IPR040324">
    <property type="entry name" value="WDR44/Dgr2"/>
</dbReference>
<dbReference type="InterPro" id="IPR001680">
    <property type="entry name" value="WD40_rpt"/>
</dbReference>
<dbReference type="SUPFAM" id="SSF50978">
    <property type="entry name" value="WD40 repeat-like"/>
    <property type="match status" value="1"/>
</dbReference>
<proteinExistence type="predicted"/>
<keyword evidence="5" id="KW-1185">Reference proteome</keyword>
<dbReference type="SMART" id="SM00320">
    <property type="entry name" value="WD40"/>
    <property type="match status" value="6"/>
</dbReference>
<feature type="repeat" description="WD" evidence="3">
    <location>
        <begin position="373"/>
        <end position="413"/>
    </location>
</feature>
<reference evidence="4" key="1">
    <citation type="journal article" date="2023" name="Plant Biotechnol. J.">
        <title>Chromosome-level wild Hevea brasiliensis genome provides new tools for genomic-assisted breeding and valuable loci to elevate rubber yield.</title>
        <authorList>
            <person name="Cheng H."/>
            <person name="Song X."/>
            <person name="Hu Y."/>
            <person name="Wu T."/>
            <person name="Yang Q."/>
            <person name="An Z."/>
            <person name="Feng S."/>
            <person name="Deng Z."/>
            <person name="Wu W."/>
            <person name="Zeng X."/>
            <person name="Tu M."/>
            <person name="Wang X."/>
            <person name="Huang H."/>
        </authorList>
    </citation>
    <scope>NUCLEOTIDE SEQUENCE</scope>
    <source>
        <strain evidence="4">MT/VB/25A 57/8</strain>
    </source>
</reference>
<sequence length="744" mass="83907">MGSYIEEEEERFFDSCEEIYSVSDWGSNYSYDDCSSSVEFDNSFSQYEVWIKTPESVQNRRNRFLNWMGVTLDQNTIAQEESPDQSSTKIQLGIDRMVDTSGAVLRMSGFEDDQSSMSSHSIETWDEFETNMENTSVYETRKLDDGKEFVVDEIDQNGMLSRLHELCANRSLSFEEFQRITGISPLIQRLTNKYVRDARVMTEAKKKAKSWLRRLGRLSHAGQIADRHGLAPLKPNEYESTVGSKMQRIKVHPSKKRSKELSSLYARQEFLAHNGSILTMKFSHDGQYLASGGEDGVVRVWRVIEDDRLDQFHISANDPSCLYFTMNHLSKIASLDADEMKIDKTKRQISSDSTCVIFPPKIFRVLEKPLHEFQGHSGEVLDLSWSKKMFLLSSSIDKTVCLWQVGHDRCLRVFSHNNYVTCVDFNPLNDNYFISGSIDGKVRIWEVLGCQVVDYTVIREIVTAVSFRPDGKGGIVGTLTGNCLFYDIIDNRLQLDAQISLQGKKKLTGRRITGFEFSPSDPTKVVVSSADSIVRVLNGMDVICKFRVSSIGIAANQMSASFTTDGKHVVSTSEDSNVYIWNYNNQEKSASQAKNIHSYESFKSQNVSIAIPWGGIENGPGALVSPTPGRDMHGSSEKNGHVCHKYFGKLDHKILQPSSDCFSLTRGFLLDSLTRGSATWPEEKLTDSSPVAMSPTKSKSEFKFLKSACQNILSSPHLWGLVIVTAGWDGRIRTYLNYGLPLRI</sequence>
<dbReference type="Pfam" id="PF00400">
    <property type="entry name" value="WD40"/>
    <property type="match status" value="4"/>
</dbReference>
<feature type="repeat" description="WD" evidence="3">
    <location>
        <begin position="559"/>
        <end position="591"/>
    </location>
</feature>
<evidence type="ECO:0000313" key="4">
    <source>
        <dbReference type="EMBL" id="KAJ9173761.1"/>
    </source>
</evidence>